<feature type="transmembrane region" description="Helical" evidence="1">
    <location>
        <begin position="420"/>
        <end position="440"/>
    </location>
</feature>
<feature type="transmembrane region" description="Helical" evidence="1">
    <location>
        <begin position="231"/>
        <end position="251"/>
    </location>
</feature>
<evidence type="ECO:0000313" key="2">
    <source>
        <dbReference type="EMBL" id="CAE7603831.1"/>
    </source>
</evidence>
<keyword evidence="1" id="KW-0812">Transmembrane</keyword>
<dbReference type="OrthoDB" id="186625at2759"/>
<feature type="transmembrane region" description="Helical" evidence="1">
    <location>
        <begin position="349"/>
        <end position="366"/>
    </location>
</feature>
<comment type="caution">
    <text evidence="2">The sequence shown here is derived from an EMBL/GenBank/DDBJ whole genome shotgun (WGS) entry which is preliminary data.</text>
</comment>
<feature type="transmembrane region" description="Helical" evidence="1">
    <location>
        <begin position="263"/>
        <end position="280"/>
    </location>
</feature>
<accession>A0A812V875</accession>
<name>A0A812V875_9DINO</name>
<feature type="transmembrane region" description="Helical" evidence="1">
    <location>
        <begin position="85"/>
        <end position="102"/>
    </location>
</feature>
<keyword evidence="1" id="KW-0472">Membrane</keyword>
<keyword evidence="1" id="KW-1133">Transmembrane helix</keyword>
<protein>
    <submittedName>
        <fullName evidence="2">BPHL protein</fullName>
    </submittedName>
</protein>
<dbReference type="Proteomes" id="UP000604046">
    <property type="component" value="Unassembled WGS sequence"/>
</dbReference>
<feature type="transmembrane region" description="Helical" evidence="1">
    <location>
        <begin position="386"/>
        <end position="408"/>
    </location>
</feature>
<organism evidence="2 3">
    <name type="scientific">Symbiodinium natans</name>
    <dbReference type="NCBI Taxonomy" id="878477"/>
    <lineage>
        <taxon>Eukaryota</taxon>
        <taxon>Sar</taxon>
        <taxon>Alveolata</taxon>
        <taxon>Dinophyceae</taxon>
        <taxon>Suessiales</taxon>
        <taxon>Symbiodiniaceae</taxon>
        <taxon>Symbiodinium</taxon>
    </lineage>
</organism>
<dbReference type="EMBL" id="CAJNDS010002803">
    <property type="protein sequence ID" value="CAE7603831.1"/>
    <property type="molecule type" value="Genomic_DNA"/>
</dbReference>
<feature type="transmembrane region" description="Helical" evidence="1">
    <location>
        <begin position="452"/>
        <end position="475"/>
    </location>
</feature>
<evidence type="ECO:0000256" key="1">
    <source>
        <dbReference type="SAM" id="Phobius"/>
    </source>
</evidence>
<evidence type="ECO:0000313" key="3">
    <source>
        <dbReference type="Proteomes" id="UP000604046"/>
    </source>
</evidence>
<sequence length="498" mass="55879">MQHAGPYLQVEDDLLRGVSLRSTLKGLGWMWRKSALRVPEGTWQRQWECLHRVQTYNVFISHTWKSSGSLKVLALMLRCGWQTALSFWLFSLFAIVFVQVVFPDVPQPFKLDKPVISFDAEYPLAPWLLIAGPLALLMGLFCTPYFPKCCRLSKEETCFVDIACIHQADEALKERGIYGIGGFLRHAEELRVLWTPPYLTRLWCVFELAAYRVANPTGKISLAPIFIEHSVFILAPAFWAASWCYSLSLAAGLPNYGYLLGEALPIGVALLPLLGFVHGLRRLFREKHKLYEDLKQFKLASAECSEPFDYIFVTSAIHRWYGSAEEFERFVQGPLFNEISGNSTKTVDVPLAYCLLLVTAPVSATIDETIGLWSAGAPVDVVLSSLLGHAYSIGVCCSLVSIKLLYYLCDRFAVARRPGLIDYLQTVLIYTSWSGFFLLGSYTGELSYRHSLKAAACHASITTVVAVFVCSWKFISDSLSACRRLLKANDKFPKQPSA</sequence>
<reference evidence="2" key="1">
    <citation type="submission" date="2021-02" db="EMBL/GenBank/DDBJ databases">
        <authorList>
            <person name="Dougan E. K."/>
            <person name="Rhodes N."/>
            <person name="Thang M."/>
            <person name="Chan C."/>
        </authorList>
    </citation>
    <scope>NUCLEOTIDE SEQUENCE</scope>
</reference>
<feature type="transmembrane region" description="Helical" evidence="1">
    <location>
        <begin position="122"/>
        <end position="146"/>
    </location>
</feature>
<gene>
    <name evidence="2" type="primary">BPHL</name>
    <name evidence="2" type="ORF">SNAT2548_LOCUS34338</name>
</gene>
<keyword evidence="3" id="KW-1185">Reference proteome</keyword>
<proteinExistence type="predicted"/>
<dbReference type="AlphaFoldDB" id="A0A812V875"/>